<dbReference type="InterPro" id="IPR021667">
    <property type="entry name" value="HapK"/>
</dbReference>
<dbReference type="Proteomes" id="UP000602198">
    <property type="component" value="Unassembled WGS sequence"/>
</dbReference>
<accession>A0ABS1M815</accession>
<dbReference type="RefSeq" id="WP_201948486.1">
    <property type="nucleotide sequence ID" value="NZ_JAERRJ010000006.1"/>
</dbReference>
<reference evidence="1 2" key="1">
    <citation type="submission" date="2021-01" db="EMBL/GenBank/DDBJ databases">
        <title>WGS of actinomycetes isolated from Thailand.</title>
        <authorList>
            <person name="Thawai C."/>
        </authorList>
    </citation>
    <scope>NUCLEOTIDE SEQUENCE [LARGE SCALE GENOMIC DNA]</scope>
    <source>
        <strain evidence="1 2">LPG 2</strain>
    </source>
</reference>
<name>A0ABS1M815_9NOCA</name>
<evidence type="ECO:0000313" key="1">
    <source>
        <dbReference type="EMBL" id="MBL1075894.1"/>
    </source>
</evidence>
<keyword evidence="2" id="KW-1185">Reference proteome</keyword>
<proteinExistence type="predicted"/>
<evidence type="ECO:0008006" key="3">
    <source>
        <dbReference type="Google" id="ProtNLM"/>
    </source>
</evidence>
<organism evidence="1 2">
    <name type="scientific">Nocardia acididurans</name>
    <dbReference type="NCBI Taxonomy" id="2802282"/>
    <lineage>
        <taxon>Bacteria</taxon>
        <taxon>Bacillati</taxon>
        <taxon>Actinomycetota</taxon>
        <taxon>Actinomycetes</taxon>
        <taxon>Mycobacteriales</taxon>
        <taxon>Nocardiaceae</taxon>
        <taxon>Nocardia</taxon>
    </lineage>
</organism>
<comment type="caution">
    <text evidence="1">The sequence shown here is derived from an EMBL/GenBank/DDBJ whole genome shotgun (WGS) entry which is preliminary data.</text>
</comment>
<sequence length="102" mass="11695">MELIVHLIELHPYIDPDRFESWVREVDYATCPQLPSVRGFSVQRTAEDTRYFEVIEVSSRADFDKDMDTPAFKSLVAAFDTMASVVTEYAGTRLEPGYRAAR</sequence>
<evidence type="ECO:0000313" key="2">
    <source>
        <dbReference type="Proteomes" id="UP000602198"/>
    </source>
</evidence>
<dbReference type="Gene3D" id="3.30.70.100">
    <property type="match status" value="1"/>
</dbReference>
<dbReference type="Pfam" id="PF11639">
    <property type="entry name" value="HapK"/>
    <property type="match status" value="1"/>
</dbReference>
<protein>
    <recommendedName>
        <fullName evidence="3">RedY protein</fullName>
    </recommendedName>
</protein>
<dbReference type="EMBL" id="JAERRJ010000006">
    <property type="protein sequence ID" value="MBL1075894.1"/>
    <property type="molecule type" value="Genomic_DNA"/>
</dbReference>
<gene>
    <name evidence="1" type="ORF">JK358_15970</name>
</gene>